<evidence type="ECO:0000313" key="1">
    <source>
        <dbReference type="EMBL" id="MDA7023373.1"/>
    </source>
</evidence>
<name>A0ABT4WTI4_PSEFR</name>
<proteinExistence type="predicted"/>
<keyword evidence="2" id="KW-1185">Reference proteome</keyword>
<protein>
    <submittedName>
        <fullName evidence="1">DUF6236 family protein</fullName>
    </submittedName>
</protein>
<dbReference type="EMBL" id="JAQJVI010000022">
    <property type="protein sequence ID" value="MDA7023373.1"/>
    <property type="molecule type" value="Genomic_DNA"/>
</dbReference>
<reference evidence="1 2" key="1">
    <citation type="submission" date="2023-01" db="EMBL/GenBank/DDBJ databases">
        <title>Effects of deletion of Siderophore biosynthase gene in Pseudomonas fragi on quorum sensing and spoliage ability.</title>
        <authorList>
            <person name="Cui F."/>
            <person name="Wang D."/>
            <person name="Liu J."/>
            <person name="Wang Q."/>
            <person name="Li T."/>
            <person name="Li J."/>
        </authorList>
    </citation>
    <scope>NUCLEOTIDE SEQUENCE [LARGE SCALE GENOMIC DNA]</scope>
    <source>
        <strain evidence="1 2">MS-10</strain>
    </source>
</reference>
<accession>A0ABT4WTI4</accession>
<dbReference type="Proteomes" id="UP001212337">
    <property type="component" value="Unassembled WGS sequence"/>
</dbReference>
<gene>
    <name evidence="1" type="ORF">PI499_16040</name>
</gene>
<dbReference type="InterPro" id="IPR046203">
    <property type="entry name" value="DUF6236"/>
</dbReference>
<evidence type="ECO:0000313" key="2">
    <source>
        <dbReference type="Proteomes" id="UP001212337"/>
    </source>
</evidence>
<sequence>MGESQRRKATDPNYGKPITQLKGLVVSPPMHVNGNSVFIKQADLDTQDLRSSLLYWDRLAIPTTNALRIEAGKDEKYLQDCGILKRNEVSSNGNISDMLISAQALTLQHLELETPGMWSLGGGENSLLVMGGMTTPDQGSLLQLFNALPVPKENTPLADILEFKTKRQPELQALREYIEQLSKEITSSSDSVDALNEKLGLLDTACSDLIKTTREYQLPFYLSNLNASLNFDYKNLAVAASTWASTEHLGLNFTSKTIATITATAASMISLKSDIKFRPISRPTSPFKYVYHAQKYLG</sequence>
<comment type="caution">
    <text evidence="1">The sequence shown here is derived from an EMBL/GenBank/DDBJ whole genome shotgun (WGS) entry which is preliminary data.</text>
</comment>
<dbReference type="Pfam" id="PF19749">
    <property type="entry name" value="DUF6236"/>
    <property type="match status" value="1"/>
</dbReference>
<organism evidence="1 2">
    <name type="scientific">Pseudomonas fragi</name>
    <dbReference type="NCBI Taxonomy" id="296"/>
    <lineage>
        <taxon>Bacteria</taxon>
        <taxon>Pseudomonadati</taxon>
        <taxon>Pseudomonadota</taxon>
        <taxon>Gammaproteobacteria</taxon>
        <taxon>Pseudomonadales</taxon>
        <taxon>Pseudomonadaceae</taxon>
        <taxon>Pseudomonas</taxon>
    </lineage>
</organism>
<dbReference type="RefSeq" id="WP_271350889.1">
    <property type="nucleotide sequence ID" value="NZ_JAQJVI010000022.1"/>
</dbReference>